<accession>A0AAV8QPS7</accession>
<dbReference type="EMBL" id="JAQQAF010000006">
    <property type="protein sequence ID" value="KAJ8477490.1"/>
    <property type="molecule type" value="Genomic_DNA"/>
</dbReference>
<reference evidence="2 3" key="1">
    <citation type="submission" date="2022-12" db="EMBL/GenBank/DDBJ databases">
        <title>Chromosome-scale assembly of the Ensete ventricosum genome.</title>
        <authorList>
            <person name="Dussert Y."/>
            <person name="Stocks J."/>
            <person name="Wendawek A."/>
            <person name="Woldeyes F."/>
            <person name="Nichols R.A."/>
            <person name="Borrell J.S."/>
        </authorList>
    </citation>
    <scope>NUCLEOTIDE SEQUENCE [LARGE SCALE GENOMIC DNA]</scope>
    <source>
        <strain evidence="3">cv. Maze</strain>
        <tissue evidence="2">Seeds</tissue>
    </source>
</reference>
<dbReference type="AlphaFoldDB" id="A0AAV8QPS7"/>
<protein>
    <recommendedName>
        <fullName evidence="4">Secreted protein</fullName>
    </recommendedName>
</protein>
<evidence type="ECO:0000256" key="1">
    <source>
        <dbReference type="SAM" id="MobiDB-lite"/>
    </source>
</evidence>
<keyword evidence="3" id="KW-1185">Reference proteome</keyword>
<name>A0AAV8QPS7_ENSVE</name>
<dbReference type="Proteomes" id="UP001222027">
    <property type="component" value="Unassembled WGS sequence"/>
</dbReference>
<comment type="caution">
    <text evidence="2">The sequence shown here is derived from an EMBL/GenBank/DDBJ whole genome shotgun (WGS) entry which is preliminary data.</text>
</comment>
<organism evidence="2 3">
    <name type="scientific">Ensete ventricosum</name>
    <name type="common">Abyssinian banana</name>
    <name type="synonym">Musa ensete</name>
    <dbReference type="NCBI Taxonomy" id="4639"/>
    <lineage>
        <taxon>Eukaryota</taxon>
        <taxon>Viridiplantae</taxon>
        <taxon>Streptophyta</taxon>
        <taxon>Embryophyta</taxon>
        <taxon>Tracheophyta</taxon>
        <taxon>Spermatophyta</taxon>
        <taxon>Magnoliopsida</taxon>
        <taxon>Liliopsida</taxon>
        <taxon>Zingiberales</taxon>
        <taxon>Musaceae</taxon>
        <taxon>Ensete</taxon>
    </lineage>
</organism>
<proteinExistence type="predicted"/>
<gene>
    <name evidence="2" type="ORF">OPV22_021217</name>
</gene>
<feature type="region of interest" description="Disordered" evidence="1">
    <location>
        <begin position="87"/>
        <end position="116"/>
    </location>
</feature>
<evidence type="ECO:0000313" key="3">
    <source>
        <dbReference type="Proteomes" id="UP001222027"/>
    </source>
</evidence>
<evidence type="ECO:0008006" key="4">
    <source>
        <dbReference type="Google" id="ProtNLM"/>
    </source>
</evidence>
<sequence>MGGRFLSLPRVARVAASFGVGLEASAACAGFSAGEVGFAVCEACASGPDSGGRTPVFVVVVVVNCSSGWFFTGLPGARVAARAGSVAAGGAGDGNSSACWRSNKHTRNREINNRQR</sequence>
<evidence type="ECO:0000313" key="2">
    <source>
        <dbReference type="EMBL" id="KAJ8477490.1"/>
    </source>
</evidence>